<dbReference type="EMBL" id="LAZR01025870">
    <property type="protein sequence ID" value="KKL70524.1"/>
    <property type="molecule type" value="Genomic_DNA"/>
</dbReference>
<accession>A0A0F9E972</accession>
<proteinExistence type="predicted"/>
<comment type="caution">
    <text evidence="2">The sequence shown here is derived from an EMBL/GenBank/DDBJ whole genome shotgun (WGS) entry which is preliminary data.</text>
</comment>
<evidence type="ECO:0000313" key="2">
    <source>
        <dbReference type="EMBL" id="KKL70524.1"/>
    </source>
</evidence>
<keyword evidence="1" id="KW-0472">Membrane</keyword>
<sequence length="51" mass="5679">MNKFEMLMIGHTKFPDLVYTRVEKVLAWISAIMIIGTPIGVLGGVIYAVLQ</sequence>
<keyword evidence="1" id="KW-1133">Transmembrane helix</keyword>
<reference evidence="2" key="1">
    <citation type="journal article" date="2015" name="Nature">
        <title>Complex archaea that bridge the gap between prokaryotes and eukaryotes.</title>
        <authorList>
            <person name="Spang A."/>
            <person name="Saw J.H."/>
            <person name="Jorgensen S.L."/>
            <person name="Zaremba-Niedzwiedzka K."/>
            <person name="Martijn J."/>
            <person name="Lind A.E."/>
            <person name="van Eijk R."/>
            <person name="Schleper C."/>
            <person name="Guy L."/>
            <person name="Ettema T.J."/>
        </authorList>
    </citation>
    <scope>NUCLEOTIDE SEQUENCE</scope>
</reference>
<protein>
    <submittedName>
        <fullName evidence="2">Uncharacterized protein</fullName>
    </submittedName>
</protein>
<dbReference type="AlphaFoldDB" id="A0A0F9E972"/>
<keyword evidence="1" id="KW-0812">Transmembrane</keyword>
<organism evidence="2">
    <name type="scientific">marine sediment metagenome</name>
    <dbReference type="NCBI Taxonomy" id="412755"/>
    <lineage>
        <taxon>unclassified sequences</taxon>
        <taxon>metagenomes</taxon>
        <taxon>ecological metagenomes</taxon>
    </lineage>
</organism>
<feature type="transmembrane region" description="Helical" evidence="1">
    <location>
        <begin position="25"/>
        <end position="50"/>
    </location>
</feature>
<name>A0A0F9E972_9ZZZZ</name>
<evidence type="ECO:0000256" key="1">
    <source>
        <dbReference type="SAM" id="Phobius"/>
    </source>
</evidence>
<feature type="non-terminal residue" evidence="2">
    <location>
        <position position="51"/>
    </location>
</feature>
<gene>
    <name evidence="2" type="ORF">LCGC14_2104020</name>
</gene>